<organism evidence="2">
    <name type="scientific">Spironucleus salmonicida</name>
    <dbReference type="NCBI Taxonomy" id="348837"/>
    <lineage>
        <taxon>Eukaryota</taxon>
        <taxon>Metamonada</taxon>
        <taxon>Diplomonadida</taxon>
        <taxon>Hexamitidae</taxon>
        <taxon>Hexamitinae</taxon>
        <taxon>Spironucleus</taxon>
    </lineage>
</organism>
<evidence type="ECO:0000256" key="1">
    <source>
        <dbReference type="SAM" id="SignalP"/>
    </source>
</evidence>
<reference evidence="3" key="2">
    <citation type="submission" date="2020-12" db="EMBL/GenBank/DDBJ databases">
        <title>New Spironucleus salmonicida genome in near-complete chromosomes.</title>
        <authorList>
            <person name="Xu F."/>
            <person name="Kurt Z."/>
            <person name="Jimenez-Gonzalez A."/>
            <person name="Astvaldsson A."/>
            <person name="Andersson J.O."/>
            <person name="Svard S.G."/>
        </authorList>
    </citation>
    <scope>NUCLEOTIDE SEQUENCE</scope>
    <source>
        <strain evidence="3">ATCC 50377</strain>
    </source>
</reference>
<evidence type="ECO:0000313" key="4">
    <source>
        <dbReference type="Proteomes" id="UP000018208"/>
    </source>
</evidence>
<feature type="signal peptide" evidence="1">
    <location>
        <begin position="1"/>
        <end position="27"/>
    </location>
</feature>
<gene>
    <name evidence="2" type="ORF">SS50377_10487</name>
    <name evidence="3" type="ORF">SS50377_26797</name>
</gene>
<keyword evidence="4" id="KW-1185">Reference proteome</keyword>
<dbReference type="EMBL" id="AUWU02000007">
    <property type="protein sequence ID" value="KAH0570517.1"/>
    <property type="molecule type" value="Genomic_DNA"/>
</dbReference>
<dbReference type="VEuPathDB" id="GiardiaDB:SS50377_26797"/>
<dbReference type="AlphaFoldDB" id="V6LZT6"/>
<evidence type="ECO:0000313" key="2">
    <source>
        <dbReference type="EMBL" id="EST49266.1"/>
    </source>
</evidence>
<protein>
    <submittedName>
        <fullName evidence="2">Uncharacterized protein</fullName>
    </submittedName>
</protein>
<accession>V6LZT6</accession>
<dbReference type="EMBL" id="KI545953">
    <property type="protein sequence ID" value="EST49266.1"/>
    <property type="molecule type" value="Genomic_DNA"/>
</dbReference>
<evidence type="ECO:0000313" key="3">
    <source>
        <dbReference type="EMBL" id="KAH0570517.1"/>
    </source>
</evidence>
<keyword evidence="1" id="KW-0732">Signal</keyword>
<sequence length="317" mass="36567">MSQNNLQQLLAIKKILLLAQIIAKSLGRDIVQPQDIKLIRNLKNSQQKTGYEAHPQQYQITSYVSQQPKIFKIRDLLAQTSEQPQTTIEIYQISKKGQDQILPHLYQPPKKHQQLTTIQLSLDLFGQNQLQNLLLNNILDLSYSGHARRTCQDIQTRLFSKKYTLKAAINLYTIMLQNQVADSRFISDFIRDAVCQIYFTRKFNQELDLQLLGQLFGKSICLNPDPQDSSKRIGPILDDIRHNSQYALMGARFLSAIDVDYIIYSIFEMFKKGYVDKSWGIRDALRKCNWEKLEAYGVEDWQNFITVQETGTGSGKG</sequence>
<proteinExistence type="predicted"/>
<dbReference type="Proteomes" id="UP000018208">
    <property type="component" value="Unassembled WGS sequence"/>
</dbReference>
<name>V6LZT6_9EUKA</name>
<reference evidence="2 3" key="1">
    <citation type="journal article" date="2014" name="PLoS Genet.">
        <title>The Genome of Spironucleus salmonicida Highlights a Fish Pathogen Adapted to Fluctuating Environments.</title>
        <authorList>
            <person name="Xu F."/>
            <person name="Jerlstrom-Hultqvist J."/>
            <person name="Einarsson E."/>
            <person name="Astvaldsson A."/>
            <person name="Svard S.G."/>
            <person name="Andersson J.O."/>
        </authorList>
    </citation>
    <scope>NUCLEOTIDE SEQUENCE</scope>
    <source>
        <strain evidence="3">ATCC 50377</strain>
    </source>
</reference>
<feature type="chain" id="PRO_5004749256" evidence="1">
    <location>
        <begin position="28"/>
        <end position="317"/>
    </location>
</feature>